<accession>A0A4Y7IWH7</accession>
<organism evidence="1 2">
    <name type="scientific">Papaver somniferum</name>
    <name type="common">Opium poppy</name>
    <dbReference type="NCBI Taxonomy" id="3469"/>
    <lineage>
        <taxon>Eukaryota</taxon>
        <taxon>Viridiplantae</taxon>
        <taxon>Streptophyta</taxon>
        <taxon>Embryophyta</taxon>
        <taxon>Tracheophyta</taxon>
        <taxon>Spermatophyta</taxon>
        <taxon>Magnoliopsida</taxon>
        <taxon>Ranunculales</taxon>
        <taxon>Papaveraceae</taxon>
        <taxon>Papaveroideae</taxon>
        <taxon>Papaver</taxon>
    </lineage>
</organism>
<dbReference type="EMBL" id="CM010716">
    <property type="protein sequence ID" value="RZC51848.1"/>
    <property type="molecule type" value="Genomic_DNA"/>
</dbReference>
<protein>
    <submittedName>
        <fullName evidence="1">Uncharacterized protein</fullName>
    </submittedName>
</protein>
<dbReference type="Proteomes" id="UP000316621">
    <property type="component" value="Chromosome 2"/>
</dbReference>
<gene>
    <name evidence="1" type="ORF">C5167_020275</name>
</gene>
<evidence type="ECO:0000313" key="1">
    <source>
        <dbReference type="EMBL" id="RZC51848.1"/>
    </source>
</evidence>
<name>A0A4Y7IWH7_PAPSO</name>
<dbReference type="Gramene" id="RZC51848">
    <property type="protein sequence ID" value="RZC51848"/>
    <property type="gene ID" value="C5167_020275"/>
</dbReference>
<evidence type="ECO:0000313" key="2">
    <source>
        <dbReference type="Proteomes" id="UP000316621"/>
    </source>
</evidence>
<dbReference type="AlphaFoldDB" id="A0A4Y7IWH7"/>
<sequence length="87" mass="10193">MEEEHLAVAISFNIFFYLNPKNFILGGMKSKEIPFGRDYSRLMLWNNYKFNPKINSEMRRDISFLGGIISSEIKNIQDYTTQTSSNM</sequence>
<proteinExistence type="predicted"/>
<reference evidence="1 2" key="1">
    <citation type="journal article" date="2018" name="Science">
        <title>The opium poppy genome and morphinan production.</title>
        <authorList>
            <person name="Guo L."/>
            <person name="Winzer T."/>
            <person name="Yang X."/>
            <person name="Li Y."/>
            <person name="Ning Z."/>
            <person name="He Z."/>
            <person name="Teodor R."/>
            <person name="Lu Y."/>
            <person name="Bowser T.A."/>
            <person name="Graham I.A."/>
            <person name="Ye K."/>
        </authorList>
    </citation>
    <scope>NUCLEOTIDE SEQUENCE [LARGE SCALE GENOMIC DNA]</scope>
    <source>
        <strain evidence="2">cv. HN1</strain>
        <tissue evidence="1">Leaves</tissue>
    </source>
</reference>
<keyword evidence="2" id="KW-1185">Reference proteome</keyword>